<proteinExistence type="predicted"/>
<reference evidence="1 2" key="1">
    <citation type="submission" date="2019-03" db="EMBL/GenBank/DDBJ databases">
        <title>First draft genome of Liparis tanakae, snailfish: a comprehensive survey of snailfish specific genes.</title>
        <authorList>
            <person name="Kim W."/>
            <person name="Song I."/>
            <person name="Jeong J.-H."/>
            <person name="Kim D."/>
            <person name="Kim S."/>
            <person name="Ryu S."/>
            <person name="Song J.Y."/>
            <person name="Lee S.K."/>
        </authorList>
    </citation>
    <scope>NUCLEOTIDE SEQUENCE [LARGE SCALE GENOMIC DNA]</scope>
    <source>
        <tissue evidence="1">Muscle</tissue>
    </source>
</reference>
<comment type="caution">
    <text evidence="1">The sequence shown here is derived from an EMBL/GenBank/DDBJ whole genome shotgun (WGS) entry which is preliminary data.</text>
</comment>
<accession>A0A4Z2FQ22</accession>
<dbReference type="EMBL" id="SRLO01000999">
    <property type="protein sequence ID" value="TNN42980.1"/>
    <property type="molecule type" value="Genomic_DNA"/>
</dbReference>
<organism evidence="1 2">
    <name type="scientific">Liparis tanakae</name>
    <name type="common">Tanaka's snailfish</name>
    <dbReference type="NCBI Taxonomy" id="230148"/>
    <lineage>
        <taxon>Eukaryota</taxon>
        <taxon>Metazoa</taxon>
        <taxon>Chordata</taxon>
        <taxon>Craniata</taxon>
        <taxon>Vertebrata</taxon>
        <taxon>Euteleostomi</taxon>
        <taxon>Actinopterygii</taxon>
        <taxon>Neopterygii</taxon>
        <taxon>Teleostei</taxon>
        <taxon>Neoteleostei</taxon>
        <taxon>Acanthomorphata</taxon>
        <taxon>Eupercaria</taxon>
        <taxon>Perciformes</taxon>
        <taxon>Cottioidei</taxon>
        <taxon>Cottales</taxon>
        <taxon>Liparidae</taxon>
        <taxon>Liparis</taxon>
    </lineage>
</organism>
<keyword evidence="2" id="KW-1185">Reference proteome</keyword>
<dbReference type="Proteomes" id="UP000314294">
    <property type="component" value="Unassembled WGS sequence"/>
</dbReference>
<evidence type="ECO:0000313" key="1">
    <source>
        <dbReference type="EMBL" id="TNN42980.1"/>
    </source>
</evidence>
<gene>
    <name evidence="1" type="ORF">EYF80_046834</name>
</gene>
<evidence type="ECO:0000313" key="2">
    <source>
        <dbReference type="Proteomes" id="UP000314294"/>
    </source>
</evidence>
<protein>
    <submittedName>
        <fullName evidence="1">Uncharacterized protein</fullName>
    </submittedName>
</protein>
<dbReference type="AlphaFoldDB" id="A0A4Z2FQ22"/>
<sequence length="175" mass="20177">MLFWPPPPPPAAGRSSQFLELRPAHTLLRPKSATLRTGEPDFCEMRMLSGLRSRWTMLFLCRNATALVSWRMKLRLVWGSGRRDRMYWLRSPPSQNSMTNHRRRYCLDLLFPWLIFCARPFFCSTHSSSCTTFWCRFSRLVSAQNSASASSTFSGASHWSLFTATWAPVFRATAS</sequence>
<name>A0A4Z2FQ22_9TELE</name>